<protein>
    <submittedName>
        <fullName evidence="2">Uncharacterized protein</fullName>
    </submittedName>
</protein>
<feature type="region of interest" description="Disordered" evidence="1">
    <location>
        <begin position="59"/>
        <end position="79"/>
    </location>
</feature>
<evidence type="ECO:0000313" key="2">
    <source>
        <dbReference type="EMBL" id="MBC5581939.1"/>
    </source>
</evidence>
<organism evidence="2 3">
    <name type="scientific">Anaerofilum hominis</name>
    <dbReference type="NCBI Taxonomy" id="2763016"/>
    <lineage>
        <taxon>Bacteria</taxon>
        <taxon>Bacillati</taxon>
        <taxon>Bacillota</taxon>
        <taxon>Clostridia</taxon>
        <taxon>Eubacteriales</taxon>
        <taxon>Oscillospiraceae</taxon>
        <taxon>Anaerofilum</taxon>
    </lineage>
</organism>
<reference evidence="2" key="1">
    <citation type="submission" date="2020-08" db="EMBL/GenBank/DDBJ databases">
        <title>Genome public.</title>
        <authorList>
            <person name="Liu C."/>
            <person name="Sun Q."/>
        </authorList>
    </citation>
    <scope>NUCLEOTIDE SEQUENCE</scope>
    <source>
        <strain evidence="2">BX8</strain>
    </source>
</reference>
<comment type="caution">
    <text evidence="2">The sequence shown here is derived from an EMBL/GenBank/DDBJ whole genome shotgun (WGS) entry which is preliminary data.</text>
</comment>
<accession>A0A923IA64</accession>
<evidence type="ECO:0000313" key="3">
    <source>
        <dbReference type="Proteomes" id="UP000659630"/>
    </source>
</evidence>
<keyword evidence="3" id="KW-1185">Reference proteome</keyword>
<name>A0A923IA64_9FIRM</name>
<dbReference type="Proteomes" id="UP000659630">
    <property type="component" value="Unassembled WGS sequence"/>
</dbReference>
<proteinExistence type="predicted"/>
<dbReference type="EMBL" id="JACONZ010000003">
    <property type="protein sequence ID" value="MBC5581939.1"/>
    <property type="molecule type" value="Genomic_DNA"/>
</dbReference>
<sequence length="79" mass="8715">MEDCDGVFNITRDGVSLCEQLFRTCFDVWRREPLEDDPHAGALLTACWGGARFFTYTNREEPDAGGRAEDAGAAGERDG</sequence>
<dbReference type="AlphaFoldDB" id="A0A923IA64"/>
<dbReference type="RefSeq" id="WP_186888291.1">
    <property type="nucleotide sequence ID" value="NZ_JACONZ010000003.1"/>
</dbReference>
<evidence type="ECO:0000256" key="1">
    <source>
        <dbReference type="SAM" id="MobiDB-lite"/>
    </source>
</evidence>
<gene>
    <name evidence="2" type="ORF">H8S23_10495</name>
</gene>